<evidence type="ECO:0000259" key="5">
    <source>
        <dbReference type="Pfam" id="PF19906"/>
    </source>
</evidence>
<comment type="similarity">
    <text evidence="3">Belongs to the C-glycoside deglycosidase beta subunit family.</text>
</comment>
<protein>
    <recommendedName>
        <fullName evidence="4">C-deglycosylation enzyme beta subunit</fullName>
    </recommendedName>
</protein>
<evidence type="ECO:0000313" key="6">
    <source>
        <dbReference type="EMBL" id="MDO7834150.1"/>
    </source>
</evidence>
<evidence type="ECO:0000256" key="4">
    <source>
        <dbReference type="ARBA" id="ARBA00047208"/>
    </source>
</evidence>
<evidence type="ECO:0000256" key="3">
    <source>
        <dbReference type="ARBA" id="ARBA00046336"/>
    </source>
</evidence>
<evidence type="ECO:0000256" key="2">
    <source>
        <dbReference type="ARBA" id="ARBA00023277"/>
    </source>
</evidence>
<evidence type="ECO:0000256" key="1">
    <source>
        <dbReference type="ARBA" id="ARBA00023239"/>
    </source>
</evidence>
<reference evidence="6" key="1">
    <citation type="submission" date="2023-07" db="EMBL/GenBank/DDBJ databases">
        <title>Bacterial whole genome sequence for Sphingobium sp. HBC34.</title>
        <authorList>
            <person name="Le V."/>
            <person name="Ko S.-R."/>
            <person name="Ahn C.-Y."/>
            <person name="Oh H.-M."/>
        </authorList>
    </citation>
    <scope>NUCLEOTIDE SEQUENCE</scope>
    <source>
        <strain evidence="6">HBC34</strain>
    </source>
</reference>
<feature type="domain" description="C-glycoside deglycosidase beta subunit" evidence="5">
    <location>
        <begin position="2"/>
        <end position="108"/>
    </location>
</feature>
<gene>
    <name evidence="6" type="ORF">Q4610_03745</name>
</gene>
<dbReference type="RefSeq" id="WP_304534655.1">
    <property type="nucleotide sequence ID" value="NZ_JAUQOM010000001.1"/>
</dbReference>
<evidence type="ECO:0000313" key="7">
    <source>
        <dbReference type="Proteomes" id="UP001176471"/>
    </source>
</evidence>
<accession>A0ABT8ZHY2</accession>
<keyword evidence="1" id="KW-0456">Lyase</keyword>
<proteinExistence type="inferred from homology"/>
<dbReference type="InterPro" id="IPR045959">
    <property type="entry name" value="CGDB"/>
</dbReference>
<dbReference type="Pfam" id="PF19906">
    <property type="entry name" value="CGDB"/>
    <property type="match status" value="1"/>
</dbReference>
<comment type="caution">
    <text evidence="6">The sequence shown here is derived from an EMBL/GenBank/DDBJ whole genome shotgun (WGS) entry which is preliminary data.</text>
</comment>
<sequence>MFDKYILVDGSLRSTADGFSFDVMLGYYRGLGLSMIEDLVVSVDGQAVPRDAILFDEGKGPIALCDMEHAYDRRWPFGSKATIMVQCPQPLAAGDHHLSLKEVLRISYLPFPLVAEDSKTLTLAPTLAA</sequence>
<organism evidence="6 7">
    <name type="scientific">Sphingobium cyanobacteriorum</name>
    <dbReference type="NCBI Taxonomy" id="3063954"/>
    <lineage>
        <taxon>Bacteria</taxon>
        <taxon>Pseudomonadati</taxon>
        <taxon>Pseudomonadota</taxon>
        <taxon>Alphaproteobacteria</taxon>
        <taxon>Sphingomonadales</taxon>
        <taxon>Sphingomonadaceae</taxon>
        <taxon>Sphingobium</taxon>
    </lineage>
</organism>
<name>A0ABT8ZHY2_9SPHN</name>
<dbReference type="Proteomes" id="UP001176471">
    <property type="component" value="Unassembled WGS sequence"/>
</dbReference>
<keyword evidence="7" id="KW-1185">Reference proteome</keyword>
<dbReference type="EMBL" id="JAUQOM010000001">
    <property type="protein sequence ID" value="MDO7834150.1"/>
    <property type="molecule type" value="Genomic_DNA"/>
</dbReference>
<keyword evidence="2" id="KW-0119">Carbohydrate metabolism</keyword>